<dbReference type="WBParaSite" id="HPBE_0002187901-mRNA-1">
    <property type="protein sequence ID" value="HPBE_0002187901-mRNA-1"/>
    <property type="gene ID" value="HPBE_0002187901"/>
</dbReference>
<dbReference type="Proteomes" id="UP000050761">
    <property type="component" value="Unassembled WGS sequence"/>
</dbReference>
<dbReference type="AlphaFoldDB" id="A0A3P8CDI5"/>
<keyword evidence="3" id="KW-1185">Reference proteome</keyword>
<sequence length="219" mass="24022">MLVDEDEFIIDQLDSSYGYAPKNYKKRGRSPREETEVEEVDSTLRKEDGGSINPQSISSSFLRTELNAESVPNFGEETMIRAGCSAEAVALARQLDVEPPKVSELTTKVNKEDAELLTTQLDKELYEEWRSSSLLGGLGVDHSGLQGHRDPTEPARSLSGLPKSTTANGDGDDGKLGNADGQHDFSRPSEPAVQPSRRCVKPTERTRRSSNHGHPQAWG</sequence>
<evidence type="ECO:0000313" key="4">
    <source>
        <dbReference type="WBParaSite" id="HPBE_0002187901-mRNA-1"/>
    </source>
</evidence>
<evidence type="ECO:0000313" key="3">
    <source>
        <dbReference type="Proteomes" id="UP000050761"/>
    </source>
</evidence>
<reference evidence="2 3" key="1">
    <citation type="submission" date="2018-11" db="EMBL/GenBank/DDBJ databases">
        <authorList>
            <consortium name="Pathogen Informatics"/>
        </authorList>
    </citation>
    <scope>NUCLEOTIDE SEQUENCE [LARGE SCALE GENOMIC DNA]</scope>
</reference>
<proteinExistence type="predicted"/>
<dbReference type="OrthoDB" id="5873089at2759"/>
<evidence type="ECO:0000256" key="1">
    <source>
        <dbReference type="SAM" id="MobiDB-lite"/>
    </source>
</evidence>
<feature type="region of interest" description="Disordered" evidence="1">
    <location>
        <begin position="20"/>
        <end position="57"/>
    </location>
</feature>
<evidence type="ECO:0000313" key="2">
    <source>
        <dbReference type="EMBL" id="VDP28760.1"/>
    </source>
</evidence>
<accession>A0A3P8CDI5</accession>
<reference evidence="4" key="2">
    <citation type="submission" date="2019-09" db="UniProtKB">
        <authorList>
            <consortium name="WormBaseParasite"/>
        </authorList>
    </citation>
    <scope>IDENTIFICATION</scope>
</reference>
<gene>
    <name evidence="2" type="ORF">HPBE_LOCUS21878</name>
</gene>
<name>A0A3P8CDI5_HELPZ</name>
<protein>
    <submittedName>
        <fullName evidence="4">HYPK_UBA domain-containing protein</fullName>
    </submittedName>
</protein>
<feature type="region of interest" description="Disordered" evidence="1">
    <location>
        <begin position="136"/>
        <end position="219"/>
    </location>
</feature>
<dbReference type="EMBL" id="UZAH01033421">
    <property type="protein sequence ID" value="VDP28760.1"/>
    <property type="molecule type" value="Genomic_DNA"/>
</dbReference>
<organism evidence="2">
    <name type="scientific">Heligmosomoides polygyrus</name>
    <name type="common">Parasitic roundworm</name>
    <dbReference type="NCBI Taxonomy" id="6339"/>
    <lineage>
        <taxon>Eukaryota</taxon>
        <taxon>Metazoa</taxon>
        <taxon>Ecdysozoa</taxon>
        <taxon>Nematoda</taxon>
        <taxon>Chromadorea</taxon>
        <taxon>Rhabditida</taxon>
        <taxon>Rhabditina</taxon>
        <taxon>Rhabditomorpha</taxon>
        <taxon>Strongyloidea</taxon>
        <taxon>Heligmosomidae</taxon>
        <taxon>Heligmosomoides</taxon>
    </lineage>
</organism>